<dbReference type="Proteomes" id="UP000078463">
    <property type="component" value="Chromosome"/>
</dbReference>
<dbReference type="OrthoDB" id="6888798at2"/>
<dbReference type="STRING" id="1743168.A8O14_04160"/>
<dbReference type="EMBL" id="CP015922">
    <property type="protein sequence ID" value="ANI99356.1"/>
    <property type="molecule type" value="Genomic_DNA"/>
</dbReference>
<organism evidence="1 2">
    <name type="scientific">Polynucleobacter wuianus</name>
    <dbReference type="NCBI Taxonomy" id="1743168"/>
    <lineage>
        <taxon>Bacteria</taxon>
        <taxon>Pseudomonadati</taxon>
        <taxon>Pseudomonadota</taxon>
        <taxon>Betaproteobacteria</taxon>
        <taxon>Burkholderiales</taxon>
        <taxon>Burkholderiaceae</taxon>
        <taxon>Polynucleobacter</taxon>
    </lineage>
</organism>
<dbReference type="KEGG" id="pwu:A8O14_04160"/>
<evidence type="ECO:0000313" key="1">
    <source>
        <dbReference type="EMBL" id="ANI99356.1"/>
    </source>
</evidence>
<name>A0A191UEN5_9BURK</name>
<keyword evidence="2" id="KW-1185">Reference proteome</keyword>
<gene>
    <name evidence="1" type="ORF">A8O14_04160</name>
</gene>
<reference evidence="2" key="1">
    <citation type="submission" date="2016-05" db="EMBL/GenBank/DDBJ databases">
        <title>Polynucleobacter sp. QLW-P1FAT50C-4 genome.</title>
        <authorList>
            <person name="Hahn M.W."/>
        </authorList>
    </citation>
    <scope>NUCLEOTIDE SEQUENCE [LARGE SCALE GENOMIC DNA]</scope>
    <source>
        <strain evidence="2">QLW-P1FAT50C-4</strain>
    </source>
</reference>
<dbReference type="AlphaFoldDB" id="A0A191UEN5"/>
<sequence>MTKSLNRDELLSIAKSFDSKDKCPDCQSLSCAGWESIPGGFTTNSLECIATLRVEDAPDCWDEDHPNGTDMWSKDAPISIPFHPYNKSDVYKCKHCECKYLRYTECGGYYVDERIRELKAELIS</sequence>
<proteinExistence type="predicted"/>
<dbReference type="RefSeq" id="WP_068948372.1">
    <property type="nucleotide sequence ID" value="NZ_CP015922.1"/>
</dbReference>
<evidence type="ECO:0000313" key="2">
    <source>
        <dbReference type="Proteomes" id="UP000078463"/>
    </source>
</evidence>
<accession>A0A191UEN5</accession>
<protein>
    <submittedName>
        <fullName evidence="1">Uncharacterized protein</fullName>
    </submittedName>
</protein>